<organism evidence="2 3">
    <name type="scientific">Acaromyces ingoldii</name>
    <dbReference type="NCBI Taxonomy" id="215250"/>
    <lineage>
        <taxon>Eukaryota</taxon>
        <taxon>Fungi</taxon>
        <taxon>Dikarya</taxon>
        <taxon>Basidiomycota</taxon>
        <taxon>Ustilaginomycotina</taxon>
        <taxon>Exobasidiomycetes</taxon>
        <taxon>Exobasidiales</taxon>
        <taxon>Cryptobasidiaceae</taxon>
        <taxon>Acaromyces</taxon>
    </lineage>
</organism>
<dbReference type="GeneID" id="37045615"/>
<dbReference type="InParanoid" id="A0A316YJX9"/>
<dbReference type="RefSeq" id="XP_025375223.1">
    <property type="nucleotide sequence ID" value="XM_025523699.1"/>
</dbReference>
<feature type="signal peptide" evidence="1">
    <location>
        <begin position="1"/>
        <end position="19"/>
    </location>
</feature>
<keyword evidence="1" id="KW-0732">Signal</keyword>
<evidence type="ECO:0000313" key="2">
    <source>
        <dbReference type="EMBL" id="PWN88025.1"/>
    </source>
</evidence>
<evidence type="ECO:0000256" key="1">
    <source>
        <dbReference type="SAM" id="SignalP"/>
    </source>
</evidence>
<sequence>MLVNNAIVALSSLAALTLAAPTQIEVEKRATSFSGYLHATRLHGSPAFNKTLEYNNDGNLGVSNPNNGFNYFPSSKDPSRGTLSITGPYCLTASKATGNSVLTEQYCNDTEEQLFTANDQGNYVVLSLRGDGSSKHPSRPYLTVKSNNDVEVTSTSAGQNNIHLVMYKLG</sequence>
<evidence type="ECO:0000313" key="3">
    <source>
        <dbReference type="Proteomes" id="UP000245768"/>
    </source>
</evidence>
<proteinExistence type="predicted"/>
<evidence type="ECO:0008006" key="4">
    <source>
        <dbReference type="Google" id="ProtNLM"/>
    </source>
</evidence>
<dbReference type="EMBL" id="KZ819639">
    <property type="protein sequence ID" value="PWN88025.1"/>
    <property type="molecule type" value="Genomic_DNA"/>
</dbReference>
<gene>
    <name evidence="2" type="ORF">FA10DRAFT_281511</name>
</gene>
<accession>A0A316YJX9</accession>
<reference evidence="2 3" key="1">
    <citation type="journal article" date="2018" name="Mol. Biol. Evol.">
        <title>Broad Genomic Sampling Reveals a Smut Pathogenic Ancestry of the Fungal Clade Ustilaginomycotina.</title>
        <authorList>
            <person name="Kijpornyongpan T."/>
            <person name="Mondo S.J."/>
            <person name="Barry K."/>
            <person name="Sandor L."/>
            <person name="Lee J."/>
            <person name="Lipzen A."/>
            <person name="Pangilinan J."/>
            <person name="LaButti K."/>
            <person name="Hainaut M."/>
            <person name="Henrissat B."/>
            <person name="Grigoriev I.V."/>
            <person name="Spatafora J.W."/>
            <person name="Aime M.C."/>
        </authorList>
    </citation>
    <scope>NUCLEOTIDE SEQUENCE [LARGE SCALE GENOMIC DNA]</scope>
    <source>
        <strain evidence="2 3">MCA 4198</strain>
    </source>
</reference>
<name>A0A316YJX9_9BASI</name>
<dbReference type="AlphaFoldDB" id="A0A316YJX9"/>
<keyword evidence="3" id="KW-1185">Reference proteome</keyword>
<protein>
    <recommendedName>
        <fullName evidence="4">Ricin B lectin domain-containing protein</fullName>
    </recommendedName>
</protein>
<feature type="chain" id="PRO_5016336452" description="Ricin B lectin domain-containing protein" evidence="1">
    <location>
        <begin position="20"/>
        <end position="170"/>
    </location>
</feature>
<dbReference type="Proteomes" id="UP000245768">
    <property type="component" value="Unassembled WGS sequence"/>
</dbReference>